<evidence type="ECO:0000313" key="14">
    <source>
        <dbReference type="EMBL" id="TVU33612.1"/>
    </source>
</evidence>
<dbReference type="EMBL" id="RWGY01000011">
    <property type="protein sequence ID" value="TVU33612.1"/>
    <property type="molecule type" value="Genomic_DNA"/>
</dbReference>
<dbReference type="GO" id="GO:0010587">
    <property type="term" value="P:miRNA catabolic process"/>
    <property type="evidence" value="ECO:0007669"/>
    <property type="project" value="EnsemblPlants"/>
</dbReference>
<evidence type="ECO:0000259" key="13">
    <source>
        <dbReference type="Pfam" id="PF22600"/>
    </source>
</evidence>
<comment type="cofactor">
    <cofactor evidence="1">
        <name>Mn(2+)</name>
        <dbReference type="ChEBI" id="CHEBI:29035"/>
    </cofactor>
</comment>
<feature type="domain" description="PAP-associated" evidence="12">
    <location>
        <begin position="497"/>
        <end position="556"/>
    </location>
</feature>
<dbReference type="SUPFAM" id="SSF81301">
    <property type="entry name" value="Nucleotidyltransferase"/>
    <property type="match status" value="1"/>
</dbReference>
<evidence type="ECO:0000256" key="1">
    <source>
        <dbReference type="ARBA" id="ARBA00001936"/>
    </source>
</evidence>
<evidence type="ECO:0000256" key="10">
    <source>
        <dbReference type="ARBA" id="ARBA00049105"/>
    </source>
</evidence>
<accession>A0A5J9VBF9</accession>
<dbReference type="Gene3D" id="1.10.1410.10">
    <property type="match status" value="1"/>
</dbReference>
<evidence type="ECO:0000256" key="8">
    <source>
        <dbReference type="ARBA" id="ARBA00022723"/>
    </source>
</evidence>
<evidence type="ECO:0000256" key="5">
    <source>
        <dbReference type="ARBA" id="ARBA00012472"/>
    </source>
</evidence>
<dbReference type="GO" id="GO:1900369">
    <property type="term" value="P:negative regulation of post-transcriptional gene silencing by regulatory ncRNA"/>
    <property type="evidence" value="ECO:0007669"/>
    <property type="project" value="EnsemblPlants"/>
</dbReference>
<dbReference type="Gene3D" id="3.30.460.10">
    <property type="entry name" value="Beta Polymerase, domain 2"/>
    <property type="match status" value="1"/>
</dbReference>
<gene>
    <name evidence="14" type="ORF">EJB05_25437</name>
</gene>
<dbReference type="InterPro" id="IPR054708">
    <property type="entry name" value="MTPAP-like_central"/>
</dbReference>
<protein>
    <recommendedName>
        <fullName evidence="5">RNA uridylyltransferase</fullName>
        <ecNumber evidence="5">2.7.7.52</ecNumber>
    </recommendedName>
</protein>
<dbReference type="GO" id="GO:0050265">
    <property type="term" value="F:RNA uridylyltransferase activity"/>
    <property type="evidence" value="ECO:0007669"/>
    <property type="project" value="UniProtKB-EC"/>
</dbReference>
<dbReference type="OrthoDB" id="407432at2759"/>
<keyword evidence="6" id="KW-0963">Cytoplasm</keyword>
<dbReference type="PANTHER" id="PTHR12271">
    <property type="entry name" value="POLY A POLYMERASE CID PAP -RELATED"/>
    <property type="match status" value="1"/>
</dbReference>
<dbReference type="GO" id="GO:0000289">
    <property type="term" value="P:nuclear-transcribed mRNA poly(A) tail shortening"/>
    <property type="evidence" value="ECO:0007669"/>
    <property type="project" value="EnsemblPlants"/>
</dbReference>
<keyword evidence="8" id="KW-0479">Metal-binding</keyword>
<feature type="compositionally biased region" description="Pro residues" evidence="11">
    <location>
        <begin position="87"/>
        <end position="98"/>
    </location>
</feature>
<dbReference type="GO" id="GO:0005737">
    <property type="term" value="C:cytoplasm"/>
    <property type="evidence" value="ECO:0007669"/>
    <property type="project" value="UniProtKB-SubCell"/>
</dbReference>
<evidence type="ECO:0000256" key="4">
    <source>
        <dbReference type="ARBA" id="ARBA00008593"/>
    </source>
</evidence>
<evidence type="ECO:0000256" key="7">
    <source>
        <dbReference type="ARBA" id="ARBA00022679"/>
    </source>
</evidence>
<evidence type="ECO:0000256" key="2">
    <source>
        <dbReference type="ARBA" id="ARBA00001946"/>
    </source>
</evidence>
<feature type="compositionally biased region" description="Gly residues" evidence="11">
    <location>
        <begin position="121"/>
        <end position="130"/>
    </location>
</feature>
<feature type="compositionally biased region" description="Acidic residues" evidence="11">
    <location>
        <begin position="190"/>
        <end position="211"/>
    </location>
</feature>
<comment type="caution">
    <text evidence="14">The sequence shown here is derived from an EMBL/GenBank/DDBJ whole genome shotgun (WGS) entry which is preliminary data.</text>
</comment>
<dbReference type="FunFam" id="3.30.460.10:FF:000067">
    <property type="entry name" value="Terminal uridylyltransferase cid1"/>
    <property type="match status" value="1"/>
</dbReference>
<dbReference type="AlphaFoldDB" id="A0A5J9VBF9"/>
<keyword evidence="15" id="KW-1185">Reference proteome</keyword>
<feature type="non-terminal residue" evidence="14">
    <location>
        <position position="1"/>
    </location>
</feature>
<evidence type="ECO:0000256" key="6">
    <source>
        <dbReference type="ARBA" id="ARBA00022490"/>
    </source>
</evidence>
<feature type="region of interest" description="Disordered" evidence="11">
    <location>
        <begin position="9"/>
        <end position="30"/>
    </location>
</feature>
<evidence type="ECO:0000313" key="15">
    <source>
        <dbReference type="Proteomes" id="UP000324897"/>
    </source>
</evidence>
<organism evidence="14 15">
    <name type="scientific">Eragrostis curvula</name>
    <name type="common">weeping love grass</name>
    <dbReference type="NCBI Taxonomy" id="38414"/>
    <lineage>
        <taxon>Eukaryota</taxon>
        <taxon>Viridiplantae</taxon>
        <taxon>Streptophyta</taxon>
        <taxon>Embryophyta</taxon>
        <taxon>Tracheophyta</taxon>
        <taxon>Spermatophyta</taxon>
        <taxon>Magnoliopsida</taxon>
        <taxon>Liliopsida</taxon>
        <taxon>Poales</taxon>
        <taxon>Poaceae</taxon>
        <taxon>PACMAD clade</taxon>
        <taxon>Chloridoideae</taxon>
        <taxon>Eragrostideae</taxon>
        <taxon>Eragrostidinae</taxon>
        <taxon>Eragrostis</taxon>
    </lineage>
</organism>
<keyword evidence="9" id="KW-0460">Magnesium</keyword>
<sequence length="597" mass="66405">MFSTCICASSLAPTTPTTTPAAMPGDDQAAKPVADPFLRFLLPAPKPRPAEPSPPARLVPPHGLVAPPLPLPHARPDERLFIVPPTRPSWLPPPPPPGTTVKPRPVAPPNEHRARNAGRFAGNGNGGRGRVPGAFLPPNRGRAGPERRKVATDHKSKEKKAWVAVEKKGEDAGDEDPAVGSEGYSGGDEGGNEVEEDQLELEGGEQETEQEGGDHRQRLDQQGELKNSLAVAPDGNGDVDRPIENLLMPQSNQAPRLRGRMRRRQVECRHDIDTFTPGFIELYESLKPSEEHKSKQQQLVDSLAKSVSKEWPNAQMHLYGSCANSFGTAHSDVDVCLEMEIGTGSAVEILLRLAEILRTEDKFESVEAITGARVPIVRMSDPGTGFSCDICINNLFAVANTKLLKDYAQIDQRLLQLAFLVKHWAKLRGVNETYRGTLSSYAYVIMCINFLQLREPNILPCLQAMEPTYALNVDGTECAYFDEVHQLHDFSAKNKESIAKLLWAFFHYWAFHHDYRNDVISVRLGKTISKQEKNWTTRVGNDRHLMCIEDPFETSHDLGRVVDKQTIRILREEFERAAAVLQYDEDPCATLFEPYIL</sequence>
<dbReference type="Proteomes" id="UP000324897">
    <property type="component" value="Chromosome 1"/>
</dbReference>
<feature type="compositionally biased region" description="Basic and acidic residues" evidence="11">
    <location>
        <begin position="143"/>
        <end position="171"/>
    </location>
</feature>
<dbReference type="GO" id="GO:0006397">
    <property type="term" value="P:mRNA processing"/>
    <property type="evidence" value="ECO:0007669"/>
    <property type="project" value="EnsemblPlants"/>
</dbReference>
<dbReference type="FunFam" id="1.10.1410.10:FF:000018">
    <property type="entry name" value="Terminal uridylyltransferase cid1"/>
    <property type="match status" value="1"/>
</dbReference>
<dbReference type="InterPro" id="IPR043519">
    <property type="entry name" value="NT_sf"/>
</dbReference>
<proteinExistence type="inferred from homology"/>
<dbReference type="PANTHER" id="PTHR12271:SF53">
    <property type="entry name" value="RNA URIDYLYLTRANSFERASE"/>
    <property type="match status" value="1"/>
</dbReference>
<comment type="catalytic activity">
    <reaction evidence="10">
        <text>RNA(n) + UTP = RNA(n)-3'-uridine ribonucleotide + diphosphate</text>
        <dbReference type="Rhea" id="RHEA:14785"/>
        <dbReference type="Rhea" id="RHEA-COMP:14527"/>
        <dbReference type="Rhea" id="RHEA-COMP:17348"/>
        <dbReference type="ChEBI" id="CHEBI:33019"/>
        <dbReference type="ChEBI" id="CHEBI:46398"/>
        <dbReference type="ChEBI" id="CHEBI:140395"/>
        <dbReference type="ChEBI" id="CHEBI:173116"/>
        <dbReference type="EC" id="2.7.7.52"/>
    </reaction>
</comment>
<dbReference type="SUPFAM" id="SSF81631">
    <property type="entry name" value="PAP/OAS1 substrate-binding domain"/>
    <property type="match status" value="1"/>
</dbReference>
<comment type="subcellular location">
    <subcellularLocation>
        <location evidence="3">Cytoplasm</location>
    </subcellularLocation>
</comment>
<evidence type="ECO:0000256" key="3">
    <source>
        <dbReference type="ARBA" id="ARBA00004496"/>
    </source>
</evidence>
<dbReference type="Pfam" id="PF22600">
    <property type="entry name" value="MTPAP-like_central"/>
    <property type="match status" value="1"/>
</dbReference>
<dbReference type="InterPro" id="IPR002058">
    <property type="entry name" value="PAP_assoc"/>
</dbReference>
<evidence type="ECO:0000259" key="12">
    <source>
        <dbReference type="Pfam" id="PF03828"/>
    </source>
</evidence>
<dbReference type="CDD" id="cd05402">
    <property type="entry name" value="NT_PAP_TUTase"/>
    <property type="match status" value="1"/>
</dbReference>
<dbReference type="GO" id="GO:0046872">
    <property type="term" value="F:metal ion binding"/>
    <property type="evidence" value="ECO:0007669"/>
    <property type="project" value="UniProtKB-KW"/>
</dbReference>
<feature type="region of interest" description="Disordered" evidence="11">
    <location>
        <begin position="87"/>
        <end position="216"/>
    </location>
</feature>
<reference evidence="14 15" key="1">
    <citation type="journal article" date="2019" name="Sci. Rep.">
        <title>A high-quality genome of Eragrostis curvula grass provides insights into Poaceae evolution and supports new strategies to enhance forage quality.</title>
        <authorList>
            <person name="Carballo J."/>
            <person name="Santos B.A.C.M."/>
            <person name="Zappacosta D."/>
            <person name="Garbus I."/>
            <person name="Selva J.P."/>
            <person name="Gallo C.A."/>
            <person name="Diaz A."/>
            <person name="Albertini E."/>
            <person name="Caccamo M."/>
            <person name="Echenique V."/>
        </authorList>
    </citation>
    <scope>NUCLEOTIDE SEQUENCE [LARGE SCALE GENOMIC DNA]</scope>
    <source>
        <strain evidence="15">cv. Victoria</strain>
        <tissue evidence="14">Leaf</tissue>
    </source>
</reference>
<feature type="compositionally biased region" description="Low complexity" evidence="11">
    <location>
        <begin position="12"/>
        <end position="22"/>
    </location>
</feature>
<dbReference type="GO" id="GO:0031123">
    <property type="term" value="P:RNA 3'-end processing"/>
    <property type="evidence" value="ECO:0007669"/>
    <property type="project" value="TreeGrafter"/>
</dbReference>
<keyword evidence="7" id="KW-0808">Transferase</keyword>
<comment type="cofactor">
    <cofactor evidence="2">
        <name>Mg(2+)</name>
        <dbReference type="ChEBI" id="CHEBI:18420"/>
    </cofactor>
</comment>
<comment type="similarity">
    <text evidence="4">Belongs to the DNA polymerase type-B-like family.</text>
</comment>
<evidence type="ECO:0000256" key="9">
    <source>
        <dbReference type="ARBA" id="ARBA00022842"/>
    </source>
</evidence>
<dbReference type="Pfam" id="PF03828">
    <property type="entry name" value="PAP_assoc"/>
    <property type="match status" value="1"/>
</dbReference>
<dbReference type="Gramene" id="TVU33612">
    <property type="protein sequence ID" value="TVU33612"/>
    <property type="gene ID" value="EJB05_25437"/>
</dbReference>
<feature type="domain" description="Poly(A) RNA polymerase mitochondrial-like central palm" evidence="13">
    <location>
        <begin position="280"/>
        <end position="409"/>
    </location>
</feature>
<dbReference type="EC" id="2.7.7.52" evidence="5"/>
<evidence type="ECO:0000256" key="11">
    <source>
        <dbReference type="SAM" id="MobiDB-lite"/>
    </source>
</evidence>
<name>A0A5J9VBF9_9POAL</name>